<keyword evidence="2" id="KW-0012">Acyltransferase</keyword>
<dbReference type="Proteomes" id="UP000196342">
    <property type="component" value="Unassembled WGS sequence"/>
</dbReference>
<dbReference type="EMBL" id="NHOO01000008">
    <property type="protein sequence ID" value="OVE48067.1"/>
    <property type="molecule type" value="Genomic_DNA"/>
</dbReference>
<evidence type="ECO:0000259" key="3">
    <source>
        <dbReference type="PROSITE" id="PS51186"/>
    </source>
</evidence>
<sequence length="157" mass="17447">MQLCFGNEQMDAILIRLMTEADIGAVARLCGDLDYPTTPEQLAARYAAVRAAADNEIWVAELGGEVVGWIHGHGGHLLEADSYVEIGGIVVDPACRSLGIGRLLLETCEQWAQDRGYPRIRLRSGIHRTWAHAFYHRLGYQQKSTGITFALDLPRRD</sequence>
<organism evidence="4 5">
    <name type="scientific">Chromobacterium violaceum</name>
    <dbReference type="NCBI Taxonomy" id="536"/>
    <lineage>
        <taxon>Bacteria</taxon>
        <taxon>Pseudomonadati</taxon>
        <taxon>Pseudomonadota</taxon>
        <taxon>Betaproteobacteria</taxon>
        <taxon>Neisseriales</taxon>
        <taxon>Chromobacteriaceae</taxon>
        <taxon>Chromobacterium</taxon>
    </lineage>
</organism>
<gene>
    <name evidence="4" type="ORF">CBW21_11430</name>
</gene>
<dbReference type="PANTHER" id="PTHR43877:SF2">
    <property type="entry name" value="AMINOALKYLPHOSPHONATE N-ACETYLTRANSFERASE-RELATED"/>
    <property type="match status" value="1"/>
</dbReference>
<dbReference type="Gene3D" id="3.40.630.30">
    <property type="match status" value="1"/>
</dbReference>
<evidence type="ECO:0000256" key="2">
    <source>
        <dbReference type="ARBA" id="ARBA00023315"/>
    </source>
</evidence>
<dbReference type="SUPFAM" id="SSF55729">
    <property type="entry name" value="Acyl-CoA N-acyltransferases (Nat)"/>
    <property type="match status" value="1"/>
</dbReference>
<feature type="domain" description="N-acetyltransferase" evidence="3">
    <location>
        <begin position="13"/>
        <end position="157"/>
    </location>
</feature>
<comment type="caution">
    <text evidence="4">The sequence shown here is derived from an EMBL/GenBank/DDBJ whole genome shotgun (WGS) entry which is preliminary data.</text>
</comment>
<dbReference type="PANTHER" id="PTHR43877">
    <property type="entry name" value="AMINOALKYLPHOSPHONATE N-ACETYLTRANSFERASE-RELATED-RELATED"/>
    <property type="match status" value="1"/>
</dbReference>
<dbReference type="GO" id="GO:0016747">
    <property type="term" value="F:acyltransferase activity, transferring groups other than amino-acyl groups"/>
    <property type="evidence" value="ECO:0007669"/>
    <property type="project" value="InterPro"/>
</dbReference>
<dbReference type="Pfam" id="PF00583">
    <property type="entry name" value="Acetyltransf_1"/>
    <property type="match status" value="1"/>
</dbReference>
<evidence type="ECO:0000256" key="1">
    <source>
        <dbReference type="ARBA" id="ARBA00022679"/>
    </source>
</evidence>
<dbReference type="CDD" id="cd04301">
    <property type="entry name" value="NAT_SF"/>
    <property type="match status" value="1"/>
</dbReference>
<reference evidence="4 5" key="1">
    <citation type="submission" date="2017-05" db="EMBL/GenBank/DDBJ databases">
        <title>Chromobacterium violaceum GHPS1 isolated from Hydrocarbon polluted soil in French Guiana display an awesome secondary metabolite arsenal and a battery of drug and heavy-metal-resistance and detoxification of xenobiotics proteins.</title>
        <authorList>
            <person name="Belbahri L."/>
        </authorList>
    </citation>
    <scope>NUCLEOTIDE SEQUENCE [LARGE SCALE GENOMIC DNA]</scope>
    <source>
        <strain evidence="4 5">GHPS1</strain>
    </source>
</reference>
<dbReference type="InterPro" id="IPR050832">
    <property type="entry name" value="Bact_Acetyltransf"/>
</dbReference>
<dbReference type="AlphaFoldDB" id="A0A202B915"/>
<accession>A0A202B915</accession>
<proteinExistence type="predicted"/>
<dbReference type="InterPro" id="IPR000182">
    <property type="entry name" value="GNAT_dom"/>
</dbReference>
<dbReference type="InterPro" id="IPR016181">
    <property type="entry name" value="Acyl_CoA_acyltransferase"/>
</dbReference>
<name>A0A202B915_CHRVL</name>
<protein>
    <recommendedName>
        <fullName evidence="3">N-acetyltransferase domain-containing protein</fullName>
    </recommendedName>
</protein>
<keyword evidence="5" id="KW-1185">Reference proteome</keyword>
<evidence type="ECO:0000313" key="5">
    <source>
        <dbReference type="Proteomes" id="UP000196342"/>
    </source>
</evidence>
<evidence type="ECO:0000313" key="4">
    <source>
        <dbReference type="EMBL" id="OVE48067.1"/>
    </source>
</evidence>
<keyword evidence="1" id="KW-0808">Transferase</keyword>
<dbReference type="PROSITE" id="PS51186">
    <property type="entry name" value="GNAT"/>
    <property type="match status" value="1"/>
</dbReference>